<comment type="caution">
    <text evidence="2">The sequence shown here is derived from an EMBL/GenBank/DDBJ whole genome shotgun (WGS) entry which is preliminary data.</text>
</comment>
<keyword evidence="3" id="KW-1185">Reference proteome</keyword>
<feature type="compositionally biased region" description="Basic residues" evidence="1">
    <location>
        <begin position="499"/>
        <end position="514"/>
    </location>
</feature>
<evidence type="ECO:0008006" key="4">
    <source>
        <dbReference type="Google" id="ProtNLM"/>
    </source>
</evidence>
<feature type="region of interest" description="Disordered" evidence="1">
    <location>
        <begin position="114"/>
        <end position="134"/>
    </location>
</feature>
<dbReference type="EMBL" id="JAUHHV010000004">
    <property type="protein sequence ID" value="KAK1428491.1"/>
    <property type="molecule type" value="Genomic_DNA"/>
</dbReference>
<evidence type="ECO:0000256" key="1">
    <source>
        <dbReference type="SAM" id="MobiDB-lite"/>
    </source>
</evidence>
<feature type="compositionally biased region" description="Polar residues" evidence="1">
    <location>
        <begin position="516"/>
        <end position="551"/>
    </location>
</feature>
<feature type="region of interest" description="Disordered" evidence="1">
    <location>
        <begin position="155"/>
        <end position="192"/>
    </location>
</feature>
<dbReference type="PANTHER" id="PTHR31973:SF190">
    <property type="entry name" value="MULE TRANSPOSASE DOMAIN-CONTAINING PROTEIN"/>
    <property type="match status" value="1"/>
</dbReference>
<feature type="compositionally biased region" description="Basic and acidic residues" evidence="1">
    <location>
        <begin position="465"/>
        <end position="474"/>
    </location>
</feature>
<feature type="compositionally biased region" description="Acidic residues" evidence="1">
    <location>
        <begin position="156"/>
        <end position="172"/>
    </location>
</feature>
<name>A0AAD8P1E7_TARER</name>
<dbReference type="PANTHER" id="PTHR31973">
    <property type="entry name" value="POLYPROTEIN, PUTATIVE-RELATED"/>
    <property type="match status" value="1"/>
</dbReference>
<accession>A0AAD8P1E7</accession>
<feature type="region of interest" description="Disordered" evidence="1">
    <location>
        <begin position="445"/>
        <end position="551"/>
    </location>
</feature>
<evidence type="ECO:0000313" key="3">
    <source>
        <dbReference type="Proteomes" id="UP001229421"/>
    </source>
</evidence>
<reference evidence="2" key="1">
    <citation type="journal article" date="2023" name="bioRxiv">
        <title>Improved chromosome-level genome assembly for marigold (Tagetes erecta).</title>
        <authorList>
            <person name="Jiang F."/>
            <person name="Yuan L."/>
            <person name="Wang S."/>
            <person name="Wang H."/>
            <person name="Xu D."/>
            <person name="Wang A."/>
            <person name="Fan W."/>
        </authorList>
    </citation>
    <scope>NUCLEOTIDE SEQUENCE</scope>
    <source>
        <strain evidence="2">WSJ</strain>
        <tissue evidence="2">Leaf</tissue>
    </source>
</reference>
<sequence length="551" mass="62030">MKFKWEIREIRGSHPHVDYDPYEMYGQKDTVLYHKDLPWRSFGPAIRLKRVMTLGYPDDQVVYYHYKIPGLDLEYGLRPLLGDIDVTEMCGYVENCKVIEVYVEIEQVVVDGKIGDETCDGNGSGSDDPDYRIDEDEENIVEKVQVDMAEFRYIVEDESDESDEEGSEDDGGMDSGSDGFESLSDEDNDPPIKSILKNLKKKKVKSHDGVLCPFYVGQSIVDREKIKSLVKSYALKTRRQLVLAKNNKHRLRVVCLGKKAKLVSGGMGQIGWIENVNEKTSRVVHKGESSEVVSGVHKGESSEVDGEVHKGESNEVVSETKKKQPPPTCTWVLHCSRKSEDEQFVVKTLIDKHLCIHTRDVKLYTTSFIAKEIEPIIKSNPTIPLVALQDMIKMKHQVEISLNKTFKAKRKAIKKMEGDYTQQFGILREYVGGVNLWIPSRCPTKLIAPQPHTQPGRPSKKRKKSKEELLDKKQKGGKAQKKRNISKEELANNIERGGKITRKGHLKQCKKCKGTGHNSRTCTQGGSNKGQGTPQVSQMASQGAPQASQNA</sequence>
<protein>
    <recommendedName>
        <fullName evidence="4">Transposase</fullName>
    </recommendedName>
</protein>
<proteinExistence type="predicted"/>
<feature type="compositionally biased region" description="Basic residues" evidence="1">
    <location>
        <begin position="475"/>
        <end position="484"/>
    </location>
</feature>
<evidence type="ECO:0000313" key="2">
    <source>
        <dbReference type="EMBL" id="KAK1428491.1"/>
    </source>
</evidence>
<feature type="compositionally biased region" description="Basic and acidic residues" evidence="1">
    <location>
        <begin position="297"/>
        <end position="322"/>
    </location>
</feature>
<organism evidence="2 3">
    <name type="scientific">Tagetes erecta</name>
    <name type="common">African marigold</name>
    <dbReference type="NCBI Taxonomy" id="13708"/>
    <lineage>
        <taxon>Eukaryota</taxon>
        <taxon>Viridiplantae</taxon>
        <taxon>Streptophyta</taxon>
        <taxon>Embryophyta</taxon>
        <taxon>Tracheophyta</taxon>
        <taxon>Spermatophyta</taxon>
        <taxon>Magnoliopsida</taxon>
        <taxon>eudicotyledons</taxon>
        <taxon>Gunneridae</taxon>
        <taxon>Pentapetalae</taxon>
        <taxon>asterids</taxon>
        <taxon>campanulids</taxon>
        <taxon>Asterales</taxon>
        <taxon>Asteraceae</taxon>
        <taxon>Asteroideae</taxon>
        <taxon>Heliantheae alliance</taxon>
        <taxon>Tageteae</taxon>
        <taxon>Tagetes</taxon>
    </lineage>
</organism>
<dbReference type="Proteomes" id="UP001229421">
    <property type="component" value="Unassembled WGS sequence"/>
</dbReference>
<gene>
    <name evidence="2" type="ORF">QVD17_17326</name>
</gene>
<dbReference type="AlphaFoldDB" id="A0AAD8P1E7"/>
<feature type="region of interest" description="Disordered" evidence="1">
    <location>
        <begin position="295"/>
        <end position="322"/>
    </location>
</feature>